<name>A0A542ZX33_RARFA</name>
<evidence type="ECO:0000313" key="2">
    <source>
        <dbReference type="Proteomes" id="UP000315389"/>
    </source>
</evidence>
<protein>
    <submittedName>
        <fullName evidence="1">Uncharacterized protein</fullName>
    </submittedName>
</protein>
<dbReference type="EMBL" id="VFOS01000001">
    <property type="protein sequence ID" value="TQL64911.1"/>
    <property type="molecule type" value="Genomic_DNA"/>
</dbReference>
<proteinExistence type="predicted"/>
<accession>A0A542ZX33</accession>
<reference evidence="1 2" key="1">
    <citation type="submission" date="2019-06" db="EMBL/GenBank/DDBJ databases">
        <title>Sequencing the genomes of 1000 actinobacteria strains.</title>
        <authorList>
            <person name="Klenk H.-P."/>
        </authorList>
    </citation>
    <scope>NUCLEOTIDE SEQUENCE [LARGE SCALE GENOMIC DNA]</scope>
    <source>
        <strain evidence="1 2">DSM 4813</strain>
    </source>
</reference>
<comment type="caution">
    <text evidence="1">The sequence shown here is derived from an EMBL/GenBank/DDBJ whole genome shotgun (WGS) entry which is preliminary data.</text>
</comment>
<dbReference type="Proteomes" id="UP000315389">
    <property type="component" value="Unassembled WGS sequence"/>
</dbReference>
<organism evidence="1 2">
    <name type="scientific">Rarobacter faecitabidus</name>
    <dbReference type="NCBI Taxonomy" id="13243"/>
    <lineage>
        <taxon>Bacteria</taxon>
        <taxon>Bacillati</taxon>
        <taxon>Actinomycetota</taxon>
        <taxon>Actinomycetes</taxon>
        <taxon>Micrococcales</taxon>
        <taxon>Rarobacteraceae</taxon>
        <taxon>Rarobacter</taxon>
    </lineage>
</organism>
<dbReference type="RefSeq" id="WP_211349848.1">
    <property type="nucleotide sequence ID" value="NZ_VFOS01000001.1"/>
</dbReference>
<sequence>MNGWRLLNIHAHTATKLAALLDRPDTEKGEKDAREIDRLLEHGADPVETIAVLLDATGGDRELIPGYIEQAFDLVPTLVRANKQRRRELAHQRRVWVDEAEHQL</sequence>
<evidence type="ECO:0000313" key="1">
    <source>
        <dbReference type="EMBL" id="TQL64911.1"/>
    </source>
</evidence>
<dbReference type="AlphaFoldDB" id="A0A542ZX33"/>
<gene>
    <name evidence="1" type="ORF">FB461_1443</name>
</gene>
<keyword evidence="2" id="KW-1185">Reference proteome</keyword>